<comment type="caution">
    <text evidence="1">The sequence shown here is derived from an EMBL/GenBank/DDBJ whole genome shotgun (WGS) entry which is preliminary data.</text>
</comment>
<dbReference type="Proteomes" id="UP000784294">
    <property type="component" value="Unassembled WGS sequence"/>
</dbReference>
<sequence>MPIEIRLTTSSGTLEWRIRFPGWARSWQEARMLVAEEARRRGHALAWRRLQYLATERSSSFIWQTNVETSTVSNQSTTAARFRHWPNVDEFILPSGPWSQAELAELISEGRITNYHWVPVLLDPTTGREVADIRDDPTIYQLRKTSLISAR</sequence>
<dbReference type="EMBL" id="CAAALY010002076">
    <property type="protein sequence ID" value="VEL07604.1"/>
    <property type="molecule type" value="Genomic_DNA"/>
</dbReference>
<gene>
    <name evidence="1" type="ORF">PXEA_LOCUS1044</name>
</gene>
<evidence type="ECO:0000313" key="1">
    <source>
        <dbReference type="EMBL" id="VEL07604.1"/>
    </source>
</evidence>
<keyword evidence="2" id="KW-1185">Reference proteome</keyword>
<dbReference type="AlphaFoldDB" id="A0A448WBF4"/>
<proteinExistence type="predicted"/>
<accession>A0A448WBF4</accession>
<organism evidence="1 2">
    <name type="scientific">Protopolystoma xenopodis</name>
    <dbReference type="NCBI Taxonomy" id="117903"/>
    <lineage>
        <taxon>Eukaryota</taxon>
        <taxon>Metazoa</taxon>
        <taxon>Spiralia</taxon>
        <taxon>Lophotrochozoa</taxon>
        <taxon>Platyhelminthes</taxon>
        <taxon>Monogenea</taxon>
        <taxon>Polyopisthocotylea</taxon>
        <taxon>Polystomatidea</taxon>
        <taxon>Polystomatidae</taxon>
        <taxon>Protopolystoma</taxon>
    </lineage>
</organism>
<reference evidence="1" key="1">
    <citation type="submission" date="2018-11" db="EMBL/GenBank/DDBJ databases">
        <authorList>
            <consortium name="Pathogen Informatics"/>
        </authorList>
    </citation>
    <scope>NUCLEOTIDE SEQUENCE</scope>
</reference>
<evidence type="ECO:0000313" key="2">
    <source>
        <dbReference type="Proteomes" id="UP000784294"/>
    </source>
</evidence>
<protein>
    <submittedName>
        <fullName evidence="1">Uncharacterized protein</fullName>
    </submittedName>
</protein>
<name>A0A448WBF4_9PLAT</name>